<evidence type="ECO:0000313" key="1">
    <source>
        <dbReference type="EMBL" id="MDE8697695.1"/>
    </source>
</evidence>
<dbReference type="Proteomes" id="UP001221924">
    <property type="component" value="Unassembled WGS sequence"/>
</dbReference>
<comment type="caution">
    <text evidence="1">The sequence shown here is derived from an EMBL/GenBank/DDBJ whole genome shotgun (WGS) entry which is preliminary data.</text>
</comment>
<dbReference type="EMBL" id="JARFID010000155">
    <property type="protein sequence ID" value="MDE8697695.1"/>
    <property type="molecule type" value="Genomic_DNA"/>
</dbReference>
<evidence type="ECO:0000313" key="2">
    <source>
        <dbReference type="Proteomes" id="UP001221924"/>
    </source>
</evidence>
<sequence>PDTIEELFLEYLTKLSDSGLILEGINNVRGYRYTNCPGIDGFVLLERLHQAKLNGSGKLERFVLEIDREDDGTLLKKYYDYGTYTQTGAVDDRHSGLRGKLTLTKYLADEELEKYAARYPELTIKQ</sequence>
<reference evidence="1" key="1">
    <citation type="submission" date="2023-03" db="EMBL/GenBank/DDBJ databases">
        <title>DFI Biobank Strains.</title>
        <authorList>
            <person name="Mostad J."/>
            <person name="Paddock L."/>
            <person name="Medina S."/>
            <person name="Waligurski E."/>
            <person name="Barat B."/>
            <person name="Smith R."/>
            <person name="Burgo V."/>
            <person name="Metcalfe C."/>
            <person name="Woodson C."/>
            <person name="Sundararajan A."/>
            <person name="Ramaswamy R."/>
            <person name="Lin H."/>
            <person name="Pamer E.G."/>
        </authorList>
    </citation>
    <scope>NUCLEOTIDE SEQUENCE</scope>
    <source>
        <strain evidence="1">DFI.9.5</strain>
    </source>
</reference>
<proteinExistence type="predicted"/>
<accession>A0AAW6M6U2</accession>
<gene>
    <name evidence="1" type="ORF">PZH42_26850</name>
</gene>
<name>A0AAW6M6U2_9BACE</name>
<feature type="non-terminal residue" evidence="1">
    <location>
        <position position="1"/>
    </location>
</feature>
<dbReference type="RefSeq" id="WP_275202841.1">
    <property type="nucleotide sequence ID" value="NZ_JARFID010000155.1"/>
</dbReference>
<feature type="non-terminal residue" evidence="1">
    <location>
        <position position="126"/>
    </location>
</feature>
<dbReference type="AlphaFoldDB" id="A0AAW6M6U2"/>
<protein>
    <submittedName>
        <fullName evidence="1">Uncharacterized protein</fullName>
    </submittedName>
</protein>
<organism evidence="1 2">
    <name type="scientific">Bacteroides cellulosilyticus</name>
    <dbReference type="NCBI Taxonomy" id="246787"/>
    <lineage>
        <taxon>Bacteria</taxon>
        <taxon>Pseudomonadati</taxon>
        <taxon>Bacteroidota</taxon>
        <taxon>Bacteroidia</taxon>
        <taxon>Bacteroidales</taxon>
        <taxon>Bacteroidaceae</taxon>
        <taxon>Bacteroides</taxon>
    </lineage>
</organism>